<organism evidence="1 2">
    <name type="scientific">Penicillium thymicola</name>
    <dbReference type="NCBI Taxonomy" id="293382"/>
    <lineage>
        <taxon>Eukaryota</taxon>
        <taxon>Fungi</taxon>
        <taxon>Dikarya</taxon>
        <taxon>Ascomycota</taxon>
        <taxon>Pezizomycotina</taxon>
        <taxon>Eurotiomycetes</taxon>
        <taxon>Eurotiomycetidae</taxon>
        <taxon>Eurotiales</taxon>
        <taxon>Aspergillaceae</taxon>
        <taxon>Penicillium</taxon>
    </lineage>
</organism>
<accession>A0AAI9TGX8</accession>
<reference evidence="1" key="2">
    <citation type="journal article" date="2016" name="Fungal Biol.">
        <title>Ochratoxin A production by Penicillium thymicola.</title>
        <authorList>
            <person name="Nguyen H.D.T."/>
            <person name="McMullin D.R."/>
            <person name="Ponomareva E."/>
            <person name="Riley R."/>
            <person name="Pomraning K.R."/>
            <person name="Baker S.E."/>
            <person name="Seifert K.A."/>
        </authorList>
    </citation>
    <scope>NUCLEOTIDE SEQUENCE</scope>
    <source>
        <strain evidence="1">DAOM 180753</strain>
    </source>
</reference>
<dbReference type="AlphaFoldDB" id="A0AAI9TGX8"/>
<sequence>MHPLPPLSHFSSYISSFGFLVYHLSPAFCSPVPGQPGAGWEVKRGTSSPCWNATSSTIYSSSSSILHLPSYGLLVYHLSPAFCSPVLGEPSAGWEVKRGTSSPCWNATSSTIYSSSSSILHLPSYGLLVYHLSPAFCSPVLGEPSAGWEVKRGTSSPCWNATSSNIYLAIYMPFPQRRLAPHRGAGV</sequence>
<name>A0AAI9TGX8_PENTH</name>
<comment type="caution">
    <text evidence="1">The sequence shown here is derived from an EMBL/GenBank/DDBJ whole genome shotgun (WGS) entry which is preliminary data.</text>
</comment>
<reference evidence="1" key="1">
    <citation type="submission" date="2015-06" db="EMBL/GenBank/DDBJ databases">
        <authorList>
            <person name="Nguyen H."/>
        </authorList>
    </citation>
    <scope>NUCLEOTIDE SEQUENCE</scope>
    <source>
        <strain evidence="1">DAOM 180753</strain>
    </source>
</reference>
<protein>
    <submittedName>
        <fullName evidence="1">Uncharacterized protein</fullName>
    </submittedName>
</protein>
<keyword evidence="2" id="KW-1185">Reference proteome</keyword>
<dbReference type="EMBL" id="LACB01000203">
    <property type="protein sequence ID" value="KAJ9486543.1"/>
    <property type="molecule type" value="Genomic_DNA"/>
</dbReference>
<evidence type="ECO:0000313" key="2">
    <source>
        <dbReference type="Proteomes" id="UP001227192"/>
    </source>
</evidence>
<gene>
    <name evidence="1" type="ORF">VN97_g6777</name>
</gene>
<proteinExistence type="predicted"/>
<dbReference type="Proteomes" id="UP001227192">
    <property type="component" value="Unassembled WGS sequence"/>
</dbReference>
<evidence type="ECO:0000313" key="1">
    <source>
        <dbReference type="EMBL" id="KAJ9486543.1"/>
    </source>
</evidence>